<evidence type="ECO:0000256" key="2">
    <source>
        <dbReference type="ARBA" id="ARBA00005874"/>
    </source>
</evidence>
<dbReference type="SUPFAM" id="SSF53474">
    <property type="entry name" value="alpha/beta-Hydrolases"/>
    <property type="match status" value="1"/>
</dbReference>
<name>A0A100XB03_MYCTH</name>
<dbReference type="Pfam" id="PF00756">
    <property type="entry name" value="Esterase"/>
    <property type="match status" value="1"/>
</dbReference>
<dbReference type="AlphaFoldDB" id="A0A100XB03"/>
<keyword evidence="7" id="KW-0812">Transmembrane</keyword>
<evidence type="ECO:0000256" key="6">
    <source>
        <dbReference type="ARBA" id="ARBA00023315"/>
    </source>
</evidence>
<protein>
    <submittedName>
        <fullName evidence="8">Esterase</fullName>
    </submittedName>
</protein>
<evidence type="ECO:0000256" key="3">
    <source>
        <dbReference type="ARBA" id="ARBA00022525"/>
    </source>
</evidence>
<reference evidence="8 9" key="1">
    <citation type="journal article" date="2016" name="Genome Announc.">
        <title>Draft Genome Sequences of Five Rapidly Growing Mycobacterium Species, M. thermoresistibile, M. fortuitum subsp. acetamidolyticum, M. canariasense, M. brisbanense, and M. novocastrense.</title>
        <authorList>
            <person name="Katahira K."/>
            <person name="Ogura Y."/>
            <person name="Gotoh Y."/>
            <person name="Hayashi T."/>
        </authorList>
    </citation>
    <scope>NUCLEOTIDE SEQUENCE [LARGE SCALE GENOMIC DNA]</scope>
    <source>
        <strain evidence="8 9">JCM6362</strain>
    </source>
</reference>
<dbReference type="Gene3D" id="3.40.50.1820">
    <property type="entry name" value="alpha/beta hydrolase"/>
    <property type="match status" value="1"/>
</dbReference>
<dbReference type="PANTHER" id="PTHR48098">
    <property type="entry name" value="ENTEROCHELIN ESTERASE-RELATED"/>
    <property type="match status" value="1"/>
</dbReference>
<dbReference type="GO" id="GO:0005576">
    <property type="term" value="C:extracellular region"/>
    <property type="evidence" value="ECO:0007669"/>
    <property type="project" value="UniProtKB-SubCell"/>
</dbReference>
<dbReference type="GO" id="GO:0016747">
    <property type="term" value="F:acyltransferase activity, transferring groups other than amino-acyl groups"/>
    <property type="evidence" value="ECO:0007669"/>
    <property type="project" value="TreeGrafter"/>
</dbReference>
<dbReference type="OMA" id="GWGYWGA"/>
<dbReference type="GO" id="GO:0035375">
    <property type="term" value="F:zymogen binding"/>
    <property type="evidence" value="ECO:0007669"/>
    <property type="project" value="UniProtKB-ARBA"/>
</dbReference>
<accession>A0A100XB03</accession>
<dbReference type="Proteomes" id="UP000069654">
    <property type="component" value="Unassembled WGS sequence"/>
</dbReference>
<gene>
    <name evidence="8" type="ORF">RMCT_0306</name>
</gene>
<keyword evidence="3" id="KW-0964">Secreted</keyword>
<evidence type="ECO:0000256" key="1">
    <source>
        <dbReference type="ARBA" id="ARBA00004613"/>
    </source>
</evidence>
<comment type="subcellular location">
    <subcellularLocation>
        <location evidence="1">Secreted</location>
    </subcellularLocation>
</comment>
<evidence type="ECO:0000256" key="4">
    <source>
        <dbReference type="ARBA" id="ARBA00022679"/>
    </source>
</evidence>
<keyword evidence="5" id="KW-0732">Signal</keyword>
<organism evidence="8 9">
    <name type="scientific">Mycolicibacterium thermoresistibile</name>
    <name type="common">Mycobacterium thermoresistibile</name>
    <dbReference type="NCBI Taxonomy" id="1797"/>
    <lineage>
        <taxon>Bacteria</taxon>
        <taxon>Bacillati</taxon>
        <taxon>Actinomycetota</taxon>
        <taxon>Actinomycetes</taxon>
        <taxon>Mycobacteriales</taxon>
        <taxon>Mycobacteriaceae</taxon>
        <taxon>Mycolicibacterium</taxon>
    </lineage>
</organism>
<comment type="similarity">
    <text evidence="2">Belongs to the mycobacterial A85 antigen family.</text>
</comment>
<dbReference type="InterPro" id="IPR029058">
    <property type="entry name" value="AB_hydrolase_fold"/>
</dbReference>
<reference evidence="9" key="2">
    <citation type="submission" date="2016-02" db="EMBL/GenBank/DDBJ databases">
        <title>Draft genome sequence of five rapidly growing Mycobacterium species.</title>
        <authorList>
            <person name="Katahira K."/>
            <person name="Gotou Y."/>
            <person name="Iida K."/>
            <person name="Ogura Y."/>
            <person name="Hayashi T."/>
        </authorList>
    </citation>
    <scope>NUCLEOTIDE SEQUENCE [LARGE SCALE GENOMIC DNA]</scope>
    <source>
        <strain evidence="9">JCM6362</strain>
    </source>
</reference>
<evidence type="ECO:0000256" key="5">
    <source>
        <dbReference type="ARBA" id="ARBA00022729"/>
    </source>
</evidence>
<evidence type="ECO:0000313" key="9">
    <source>
        <dbReference type="Proteomes" id="UP000069654"/>
    </source>
</evidence>
<comment type="caution">
    <text evidence="8">The sequence shown here is derived from an EMBL/GenBank/DDBJ whole genome shotgun (WGS) entry which is preliminary data.</text>
</comment>
<dbReference type="STRING" id="1797.RMCT_0306"/>
<dbReference type="InterPro" id="IPR000801">
    <property type="entry name" value="Esterase-like"/>
</dbReference>
<sequence length="365" mass="39017">MFEPFTSGDTDASAAAVTLGHPPAMNQVKMSGQEKAMNFSAKPRRNGSYRHWFRRLGAVIAALVLLPALTAVVGAMPRAQAAPETLMVPSPSMGRDIPVQFQGGGEKAVYLLDGMRARDDRNGWDIETGAFSWFEGSGLSVVAPVGGMSSFYTDWYGPAVGNGRTQTYKWETFLTSELPAWLAENRGVSPSGNAVVGVSMSGSSALILAAYHPGQFSYAGSLSGYLNLSEDYWPLLIAVAMADAGGFNALDMWGPYGGPAWQRNDPMLQVGRLVANGTRIWVYTGNGNPTELDAGLGDAQIPAQFLEGLTVRTSREFQRAYQRAGGTNAVFNFPASGTHSWGYWGGQLQAMIPDIQRTLGAAPAE</sequence>
<evidence type="ECO:0000313" key="8">
    <source>
        <dbReference type="EMBL" id="GAT13335.1"/>
    </source>
</evidence>
<evidence type="ECO:0000256" key="7">
    <source>
        <dbReference type="SAM" id="Phobius"/>
    </source>
</evidence>
<dbReference type="InterPro" id="IPR050583">
    <property type="entry name" value="Mycobacterial_A85_antigen"/>
</dbReference>
<dbReference type="EMBL" id="BCTB01000002">
    <property type="protein sequence ID" value="GAT13335.1"/>
    <property type="molecule type" value="Genomic_DNA"/>
</dbReference>
<keyword evidence="6" id="KW-0012">Acyltransferase</keyword>
<keyword evidence="4" id="KW-0808">Transferase</keyword>
<feature type="transmembrane region" description="Helical" evidence="7">
    <location>
        <begin position="52"/>
        <end position="76"/>
    </location>
</feature>
<dbReference type="PANTHER" id="PTHR48098:SF1">
    <property type="entry name" value="DIACYLGLYCEROL ACYLTRANSFERASE_MYCOLYLTRANSFERASE AG85A"/>
    <property type="match status" value="1"/>
</dbReference>
<proteinExistence type="inferred from homology"/>
<keyword evidence="7" id="KW-1133">Transmembrane helix</keyword>
<keyword evidence="7" id="KW-0472">Membrane</keyword>
<dbReference type="FunFam" id="3.40.50.1820:FF:000086">
    <property type="entry name" value="Diacylglycerol acyltransferase/mycolyltransferase Ag85C"/>
    <property type="match status" value="1"/>
</dbReference>